<reference evidence="16 17" key="1">
    <citation type="submission" date="2018-07" db="EMBL/GenBank/DDBJ databases">
        <title>A high quality draft genome assembly of the barn swallow (H. rustica rustica).</title>
        <authorList>
            <person name="Formenti G."/>
            <person name="Chiara M."/>
            <person name="Poveda L."/>
            <person name="Francoijs K.-J."/>
            <person name="Bonisoli-Alquati A."/>
            <person name="Canova L."/>
            <person name="Gianfranceschi L."/>
            <person name="Horner D.S."/>
            <person name="Saino N."/>
        </authorList>
    </citation>
    <scope>NUCLEOTIDE SEQUENCE [LARGE SCALE GENOMIC DNA]</scope>
    <source>
        <strain evidence="16">Chelidonia</strain>
        <tissue evidence="16">Blood</tissue>
    </source>
</reference>
<evidence type="ECO:0000256" key="10">
    <source>
        <dbReference type="ARBA" id="ARBA00023128"/>
    </source>
</evidence>
<gene>
    <name evidence="16" type="ORF">DUI87_24094</name>
</gene>
<evidence type="ECO:0000256" key="12">
    <source>
        <dbReference type="ARBA" id="ARBA00067978"/>
    </source>
</evidence>
<keyword evidence="5" id="KW-0479">Metal-binding</keyword>
<dbReference type="GO" id="GO:0070059">
    <property type="term" value="P:intrinsic apoptotic signaling pathway in response to endoplasmic reticulum stress"/>
    <property type="evidence" value="ECO:0007669"/>
    <property type="project" value="UniProtKB-ARBA"/>
</dbReference>
<feature type="region of interest" description="Disordered" evidence="14">
    <location>
        <begin position="1"/>
        <end position="24"/>
    </location>
</feature>
<keyword evidence="7" id="KW-0862">Zinc</keyword>
<feature type="domain" description="Bcl-2 Bcl-2 homology region 1-3" evidence="15">
    <location>
        <begin position="77"/>
        <end position="179"/>
    </location>
</feature>
<keyword evidence="6" id="KW-1000">Mitochondrion outer membrane</keyword>
<dbReference type="FunFam" id="1.10.437.10:FF:000007">
    <property type="entry name" value="bcl-2 homologous antagonist/killer"/>
    <property type="match status" value="1"/>
</dbReference>
<evidence type="ECO:0000256" key="6">
    <source>
        <dbReference type="ARBA" id="ARBA00022787"/>
    </source>
</evidence>
<dbReference type="GO" id="GO:0015288">
    <property type="term" value="F:porin activity"/>
    <property type="evidence" value="ECO:0007669"/>
    <property type="project" value="TreeGrafter"/>
</dbReference>
<keyword evidence="17" id="KW-1185">Reference proteome</keyword>
<keyword evidence="9" id="KW-0007">Acetylation</keyword>
<keyword evidence="11" id="KW-0472">Membrane</keyword>
<dbReference type="CDD" id="cd06845">
    <property type="entry name" value="Bcl-2_like"/>
    <property type="match status" value="1"/>
</dbReference>
<dbReference type="GO" id="GO:0032469">
    <property type="term" value="P:endoplasmic reticulum calcium ion homeostasis"/>
    <property type="evidence" value="ECO:0007669"/>
    <property type="project" value="UniProtKB-ARBA"/>
</dbReference>
<comment type="subcellular location">
    <subcellularLocation>
        <location evidence="1">Mitochondrion outer membrane</location>
        <topology evidence="1">Single-pass membrane protein</topology>
    </subcellularLocation>
</comment>
<evidence type="ECO:0000259" key="15">
    <source>
        <dbReference type="SMART" id="SM00337"/>
    </source>
</evidence>
<comment type="caution">
    <text evidence="16">The sequence shown here is derived from an EMBL/GenBank/DDBJ whole genome shotgun (WGS) entry which is preliminary data.</text>
</comment>
<dbReference type="GO" id="GO:0051649">
    <property type="term" value="P:establishment of localization in cell"/>
    <property type="evidence" value="ECO:0007669"/>
    <property type="project" value="UniProtKB-ARBA"/>
</dbReference>
<evidence type="ECO:0000256" key="11">
    <source>
        <dbReference type="ARBA" id="ARBA00023136"/>
    </source>
</evidence>
<keyword evidence="8" id="KW-1133">Transmembrane helix</keyword>
<dbReference type="GO" id="GO:0005783">
    <property type="term" value="C:endoplasmic reticulum"/>
    <property type="evidence" value="ECO:0007669"/>
    <property type="project" value="GOC"/>
</dbReference>
<dbReference type="PANTHER" id="PTHR11256:SF41">
    <property type="entry name" value="BCL-2 HOMOLOGOUS ANTAGONIST_KILLER"/>
    <property type="match status" value="1"/>
</dbReference>
<evidence type="ECO:0000256" key="3">
    <source>
        <dbReference type="ARBA" id="ARBA00022692"/>
    </source>
</evidence>
<dbReference type="GO" id="GO:0043065">
    <property type="term" value="P:positive regulation of apoptotic process"/>
    <property type="evidence" value="ECO:0007669"/>
    <property type="project" value="UniProtKB-ARBA"/>
</dbReference>
<dbReference type="GO" id="GO:0001836">
    <property type="term" value="P:release of cytochrome c from mitochondria"/>
    <property type="evidence" value="ECO:0007669"/>
    <property type="project" value="UniProtKB-ARBA"/>
</dbReference>
<protein>
    <recommendedName>
        <fullName evidence="12">Bcl-2 homologous antagonist/killer</fullName>
    </recommendedName>
    <alternativeName>
        <fullName evidence="13">Apoptosis regulator BAK</fullName>
    </alternativeName>
</protein>
<dbReference type="InterPro" id="IPR002475">
    <property type="entry name" value="Bcl2-like"/>
</dbReference>
<proteinExistence type="inferred from homology"/>
<dbReference type="InterPro" id="IPR036834">
    <property type="entry name" value="Bcl-2-like_sf"/>
</dbReference>
<evidence type="ECO:0000256" key="9">
    <source>
        <dbReference type="ARBA" id="ARBA00022990"/>
    </source>
</evidence>
<dbReference type="GO" id="GO:0008630">
    <property type="term" value="P:intrinsic apoptotic signaling pathway in response to DNA damage"/>
    <property type="evidence" value="ECO:0007669"/>
    <property type="project" value="TreeGrafter"/>
</dbReference>
<keyword evidence="10" id="KW-0496">Mitochondrion</keyword>
<accession>A0A3M0JEV0</accession>
<dbReference type="GO" id="GO:0097145">
    <property type="term" value="C:BAK complex"/>
    <property type="evidence" value="ECO:0007669"/>
    <property type="project" value="UniProtKB-ARBA"/>
</dbReference>
<name>A0A3M0JEV0_HIRRU</name>
<organism evidence="16 17">
    <name type="scientific">Hirundo rustica rustica</name>
    <dbReference type="NCBI Taxonomy" id="333673"/>
    <lineage>
        <taxon>Eukaryota</taxon>
        <taxon>Metazoa</taxon>
        <taxon>Chordata</taxon>
        <taxon>Craniata</taxon>
        <taxon>Vertebrata</taxon>
        <taxon>Euteleostomi</taxon>
        <taxon>Archelosauria</taxon>
        <taxon>Archosauria</taxon>
        <taxon>Dinosauria</taxon>
        <taxon>Saurischia</taxon>
        <taxon>Theropoda</taxon>
        <taxon>Coelurosauria</taxon>
        <taxon>Aves</taxon>
        <taxon>Neognathae</taxon>
        <taxon>Neoaves</taxon>
        <taxon>Telluraves</taxon>
        <taxon>Australaves</taxon>
        <taxon>Passeriformes</taxon>
        <taxon>Sylvioidea</taxon>
        <taxon>Hirundinidae</taxon>
        <taxon>Hirundo</taxon>
    </lineage>
</organism>
<dbReference type="InterPro" id="IPR046371">
    <property type="entry name" value="Bcl-2_BH1-3"/>
</dbReference>
<evidence type="ECO:0000313" key="16">
    <source>
        <dbReference type="EMBL" id="RMB99358.1"/>
    </source>
</evidence>
<dbReference type="PANTHER" id="PTHR11256">
    <property type="entry name" value="BCL-2 RELATED"/>
    <property type="match status" value="1"/>
</dbReference>
<dbReference type="EMBL" id="QRBI01000149">
    <property type="protein sequence ID" value="RMB99358.1"/>
    <property type="molecule type" value="Genomic_DNA"/>
</dbReference>
<comment type="similarity">
    <text evidence="2">Belongs to the Bcl-2 family.</text>
</comment>
<dbReference type="Pfam" id="PF00452">
    <property type="entry name" value="Bcl-2"/>
    <property type="match status" value="1"/>
</dbReference>
<dbReference type="Gene3D" id="1.10.437.10">
    <property type="entry name" value="Blc2-like"/>
    <property type="match status" value="1"/>
</dbReference>
<keyword evidence="4" id="KW-0053">Apoptosis</keyword>
<dbReference type="GO" id="GO:0005741">
    <property type="term" value="C:mitochondrial outer membrane"/>
    <property type="evidence" value="ECO:0007669"/>
    <property type="project" value="UniProtKB-SubCell"/>
</dbReference>
<evidence type="ECO:0000256" key="14">
    <source>
        <dbReference type="SAM" id="MobiDB-lite"/>
    </source>
</evidence>
<dbReference type="PROSITE" id="PS50062">
    <property type="entry name" value="BCL2_FAMILY"/>
    <property type="match status" value="1"/>
</dbReference>
<evidence type="ECO:0000256" key="13">
    <source>
        <dbReference type="ARBA" id="ARBA00083617"/>
    </source>
</evidence>
<dbReference type="SUPFAM" id="SSF56854">
    <property type="entry name" value="Bcl-2 inhibitors of programmed cell death"/>
    <property type="match status" value="1"/>
</dbReference>
<evidence type="ECO:0000256" key="2">
    <source>
        <dbReference type="ARBA" id="ARBA00009458"/>
    </source>
</evidence>
<dbReference type="AlphaFoldDB" id="A0A3M0JEV0"/>
<evidence type="ECO:0000256" key="8">
    <source>
        <dbReference type="ARBA" id="ARBA00022989"/>
    </source>
</evidence>
<dbReference type="SMART" id="SM00337">
    <property type="entry name" value="BCL"/>
    <property type="match status" value="1"/>
</dbReference>
<evidence type="ECO:0000313" key="17">
    <source>
        <dbReference type="Proteomes" id="UP000269221"/>
    </source>
</evidence>
<dbReference type="Proteomes" id="UP000269221">
    <property type="component" value="Unassembled WGS sequence"/>
</dbReference>
<dbReference type="GO" id="GO:0097192">
    <property type="term" value="P:extrinsic apoptotic signaling pathway in absence of ligand"/>
    <property type="evidence" value="ECO:0007669"/>
    <property type="project" value="TreeGrafter"/>
</dbReference>
<sequence>MASGSEEEPPQALERRGSMCSSEGRVAEEAEEVFRGFAFYCYQQEREERGAEVPQDPEIEQIQQDMGSTESLVGRRLAIIGDDIYRRYDGEFHAMLQSLKLTPENAYEHFTKIASSYTQPFESGINWGRVIALLAFGYRMAMHVWESGVGSFLRRIARYLGDFMLHNHIAQWIAQQGGWRAVLDLDNVYVKYVLVAAVVVLGHLAVRRFFAS</sequence>
<dbReference type="InterPro" id="IPR026298">
    <property type="entry name" value="Bcl-2_fam"/>
</dbReference>
<dbReference type="GO" id="GO:0034220">
    <property type="term" value="P:monoatomic ion transmembrane transport"/>
    <property type="evidence" value="ECO:0007669"/>
    <property type="project" value="UniProtKB-ARBA"/>
</dbReference>
<keyword evidence="3" id="KW-0812">Transmembrane</keyword>
<dbReference type="GO" id="GO:0034644">
    <property type="term" value="P:cellular response to UV"/>
    <property type="evidence" value="ECO:0007669"/>
    <property type="project" value="UniProtKB-ARBA"/>
</dbReference>
<dbReference type="GO" id="GO:0051049">
    <property type="term" value="P:regulation of transport"/>
    <property type="evidence" value="ECO:0007669"/>
    <property type="project" value="UniProtKB-ARBA"/>
</dbReference>
<dbReference type="GO" id="GO:0042802">
    <property type="term" value="F:identical protein binding"/>
    <property type="evidence" value="ECO:0007669"/>
    <property type="project" value="UniProtKB-ARBA"/>
</dbReference>
<dbReference type="GO" id="GO:0051400">
    <property type="term" value="F:BH domain binding"/>
    <property type="evidence" value="ECO:0007669"/>
    <property type="project" value="TreeGrafter"/>
</dbReference>
<dbReference type="OrthoDB" id="6020735at2759"/>
<evidence type="ECO:0000256" key="1">
    <source>
        <dbReference type="ARBA" id="ARBA00004572"/>
    </source>
</evidence>
<evidence type="ECO:0000256" key="7">
    <source>
        <dbReference type="ARBA" id="ARBA00022833"/>
    </source>
</evidence>
<dbReference type="STRING" id="333673.A0A3M0JEV0"/>
<dbReference type="GO" id="GO:0046872">
    <property type="term" value="F:metal ion binding"/>
    <property type="evidence" value="ECO:0007669"/>
    <property type="project" value="UniProtKB-KW"/>
</dbReference>
<evidence type="ECO:0000256" key="5">
    <source>
        <dbReference type="ARBA" id="ARBA00022723"/>
    </source>
</evidence>
<evidence type="ECO:0000256" key="4">
    <source>
        <dbReference type="ARBA" id="ARBA00022703"/>
    </source>
</evidence>